<protein>
    <submittedName>
        <fullName evidence="2">Uncharacterized protein</fullName>
    </submittedName>
</protein>
<dbReference type="Proteomes" id="UP000298652">
    <property type="component" value="Chromosome 8"/>
</dbReference>
<evidence type="ECO:0000313" key="2">
    <source>
        <dbReference type="EMBL" id="TKW01793.1"/>
    </source>
</evidence>
<sequence length="133" mass="14758">MATSSLLLPLMLLTWYLTLGMCIFYTPHNASKELVTMCPLPPLAYLLNLNNICSFQVPSSNNICCFLIFGPSTCCSISLLLLCGCHWHHLSARAVDSIVNLLGPATYKFCHVRRQPLLTKNLSFLVAHACTKL</sequence>
<organism evidence="2 3">
    <name type="scientific">Setaria viridis</name>
    <name type="common">Green bristlegrass</name>
    <name type="synonym">Setaria italica subsp. viridis</name>
    <dbReference type="NCBI Taxonomy" id="4556"/>
    <lineage>
        <taxon>Eukaryota</taxon>
        <taxon>Viridiplantae</taxon>
        <taxon>Streptophyta</taxon>
        <taxon>Embryophyta</taxon>
        <taxon>Tracheophyta</taxon>
        <taxon>Spermatophyta</taxon>
        <taxon>Magnoliopsida</taxon>
        <taxon>Liliopsida</taxon>
        <taxon>Poales</taxon>
        <taxon>Poaceae</taxon>
        <taxon>PACMAD clade</taxon>
        <taxon>Panicoideae</taxon>
        <taxon>Panicodae</taxon>
        <taxon>Paniceae</taxon>
        <taxon>Cenchrinae</taxon>
        <taxon>Setaria</taxon>
    </lineage>
</organism>
<dbReference type="EMBL" id="CM016559">
    <property type="protein sequence ID" value="TKW01793.1"/>
    <property type="molecule type" value="Genomic_DNA"/>
</dbReference>
<keyword evidence="3" id="KW-1185">Reference proteome</keyword>
<evidence type="ECO:0000256" key="1">
    <source>
        <dbReference type="SAM" id="SignalP"/>
    </source>
</evidence>
<dbReference type="Gramene" id="TKW01793">
    <property type="protein sequence ID" value="TKW01793"/>
    <property type="gene ID" value="SEVIR_8G202100v2"/>
</dbReference>
<proteinExistence type="predicted"/>
<feature type="signal peptide" evidence="1">
    <location>
        <begin position="1"/>
        <end position="20"/>
    </location>
</feature>
<reference evidence="2" key="1">
    <citation type="submission" date="2019-03" db="EMBL/GenBank/DDBJ databases">
        <title>WGS assembly of Setaria viridis.</title>
        <authorList>
            <person name="Huang P."/>
            <person name="Jenkins J."/>
            <person name="Grimwood J."/>
            <person name="Barry K."/>
            <person name="Healey A."/>
            <person name="Mamidi S."/>
            <person name="Sreedasyam A."/>
            <person name="Shu S."/>
            <person name="Feldman M."/>
            <person name="Wu J."/>
            <person name="Yu Y."/>
            <person name="Chen C."/>
            <person name="Johnson J."/>
            <person name="Rokhsar D."/>
            <person name="Baxter I."/>
            <person name="Schmutz J."/>
            <person name="Brutnell T."/>
            <person name="Kellogg E."/>
        </authorList>
    </citation>
    <scope>NUCLEOTIDE SEQUENCE [LARGE SCALE GENOMIC DNA]</scope>
</reference>
<feature type="chain" id="PRO_5020358987" evidence="1">
    <location>
        <begin position="21"/>
        <end position="133"/>
    </location>
</feature>
<accession>A0A4U6TLD6</accession>
<keyword evidence="1" id="KW-0732">Signal</keyword>
<dbReference type="AlphaFoldDB" id="A0A4U6TLD6"/>
<evidence type="ECO:0000313" key="3">
    <source>
        <dbReference type="Proteomes" id="UP000298652"/>
    </source>
</evidence>
<gene>
    <name evidence="2" type="ORF">SEVIR_8G202100v2</name>
</gene>
<name>A0A4U6TLD6_SETVI</name>